<dbReference type="InterPro" id="IPR036188">
    <property type="entry name" value="FAD/NAD-bd_sf"/>
</dbReference>
<dbReference type="InterPro" id="IPR050493">
    <property type="entry name" value="FAD-dep_Monooxygenase_BioMet"/>
</dbReference>
<dbReference type="Proteomes" id="UP000032300">
    <property type="component" value="Chromosome"/>
</dbReference>
<dbReference type="PANTHER" id="PTHR13789">
    <property type="entry name" value="MONOOXYGENASE"/>
    <property type="match status" value="1"/>
</dbReference>
<keyword evidence="5 7" id="KW-0503">Monooxygenase</keyword>
<proteinExistence type="predicted"/>
<dbReference type="EMBL" id="CP010836">
    <property type="protein sequence ID" value="AJP72800.1"/>
    <property type="molecule type" value="Genomic_DNA"/>
</dbReference>
<sequence length="387" mass="41186">MRSGSILIVGGGIGGLTTALAMRQHGFDVDVFEAAPAFANVGAGVTLAPNAMRGFAHLGVADAIGAQSMEPVRQAVRHWQDGRTLMTLERGNRMREEYGAPYYYTHRADLHAILVDAVTQAGGRIHMGAPVTEVAALDDRAELVTAAGTRFSGDLLIGADGVKSAVRRPLDTAAPHFTGHVAVRAVVPVDDELRPFVEMPGNFIGPGKIAVFYPLRGGSLLNLVFFSREAGWTEEGWTIPATRAELQALFAGWCDPVQTMIAHADETQLFKWAINARAPLSSWSIGGRITLLGDAAHAMTPFLGQGASSAIEDGVVLARALAASASVAEALGRYEAARIDRTTMIQSESNQNADRLQGDDAELFGMKKLRNEETLGLFAYDCGTVAV</sequence>
<dbReference type="PRINTS" id="PR00420">
    <property type="entry name" value="RNGMNOXGNASE"/>
</dbReference>
<evidence type="ECO:0000256" key="1">
    <source>
        <dbReference type="ARBA" id="ARBA00001974"/>
    </source>
</evidence>
<dbReference type="GO" id="GO:0071949">
    <property type="term" value="F:FAD binding"/>
    <property type="evidence" value="ECO:0007669"/>
    <property type="project" value="InterPro"/>
</dbReference>
<evidence type="ECO:0000256" key="4">
    <source>
        <dbReference type="ARBA" id="ARBA00023002"/>
    </source>
</evidence>
<dbReference type="RefSeq" id="WP_044333267.1">
    <property type="nucleotide sequence ID" value="NZ_CP010836.1"/>
</dbReference>
<dbReference type="PANTHER" id="PTHR13789:SF318">
    <property type="entry name" value="GERANYLGERANYL DIPHOSPHATE REDUCTASE"/>
    <property type="match status" value="1"/>
</dbReference>
<keyword evidence="4" id="KW-0560">Oxidoreductase</keyword>
<dbReference type="KEGG" id="sphi:TS85_14975"/>
<evidence type="ECO:0000313" key="8">
    <source>
        <dbReference type="Proteomes" id="UP000032300"/>
    </source>
</evidence>
<reference evidence="7 8" key="2">
    <citation type="submission" date="2015-02" db="EMBL/GenBank/DDBJ databases">
        <title>The complete genome of Sphingomonas hengshuiensis sp. WHSC-8 isolated from soil of Hengshui Lake.</title>
        <authorList>
            <person name="Wei S."/>
            <person name="Guo J."/>
            <person name="Su C."/>
            <person name="Wu R."/>
            <person name="Zhang Z."/>
            <person name="Liang K."/>
            <person name="Li H."/>
            <person name="Wang T."/>
            <person name="Liu H."/>
            <person name="Zhang C."/>
            <person name="Li Z."/>
            <person name="Wang Q."/>
            <person name="Meng J."/>
        </authorList>
    </citation>
    <scope>NUCLEOTIDE SEQUENCE [LARGE SCALE GENOMIC DNA]</scope>
    <source>
        <strain evidence="7 8">WHSC-8</strain>
    </source>
</reference>
<gene>
    <name evidence="7" type="ORF">TS85_14975</name>
</gene>
<evidence type="ECO:0000256" key="3">
    <source>
        <dbReference type="ARBA" id="ARBA00022827"/>
    </source>
</evidence>
<accession>A0A7U4LFT9</accession>
<evidence type="ECO:0000256" key="5">
    <source>
        <dbReference type="ARBA" id="ARBA00023033"/>
    </source>
</evidence>
<dbReference type="InterPro" id="IPR002938">
    <property type="entry name" value="FAD-bd"/>
</dbReference>
<dbReference type="AlphaFoldDB" id="A0A7U4LFT9"/>
<dbReference type="GO" id="GO:0004497">
    <property type="term" value="F:monooxygenase activity"/>
    <property type="evidence" value="ECO:0007669"/>
    <property type="project" value="UniProtKB-KW"/>
</dbReference>
<evidence type="ECO:0000259" key="6">
    <source>
        <dbReference type="Pfam" id="PF01494"/>
    </source>
</evidence>
<reference evidence="7 8" key="1">
    <citation type="journal article" date="2015" name="Int. J. Syst. Evol. Microbiol.">
        <title>Sphingomonas hengshuiensis sp. nov., isolated from lake wetland.</title>
        <authorList>
            <person name="Wei S."/>
            <person name="Wang T."/>
            <person name="Liu H."/>
            <person name="Zhang C."/>
            <person name="Guo J."/>
            <person name="Wang Q."/>
            <person name="Liang K."/>
            <person name="Zhang Z."/>
        </authorList>
    </citation>
    <scope>NUCLEOTIDE SEQUENCE [LARGE SCALE GENOMIC DNA]</scope>
    <source>
        <strain evidence="7 8">WHSC-8</strain>
    </source>
</reference>
<evidence type="ECO:0000256" key="2">
    <source>
        <dbReference type="ARBA" id="ARBA00022630"/>
    </source>
</evidence>
<keyword evidence="3" id="KW-0274">FAD</keyword>
<dbReference type="SUPFAM" id="SSF54373">
    <property type="entry name" value="FAD-linked reductases, C-terminal domain"/>
    <property type="match status" value="1"/>
</dbReference>
<evidence type="ECO:0000313" key="7">
    <source>
        <dbReference type="EMBL" id="AJP72800.1"/>
    </source>
</evidence>
<dbReference type="SUPFAM" id="SSF51905">
    <property type="entry name" value="FAD/NAD(P)-binding domain"/>
    <property type="match status" value="1"/>
</dbReference>
<name>A0A7U4LFT9_9SPHN</name>
<organism evidence="7 8">
    <name type="scientific">Sphingomonas hengshuiensis</name>
    <dbReference type="NCBI Taxonomy" id="1609977"/>
    <lineage>
        <taxon>Bacteria</taxon>
        <taxon>Pseudomonadati</taxon>
        <taxon>Pseudomonadota</taxon>
        <taxon>Alphaproteobacteria</taxon>
        <taxon>Sphingomonadales</taxon>
        <taxon>Sphingomonadaceae</taxon>
        <taxon>Sphingomonas</taxon>
    </lineage>
</organism>
<dbReference type="Gene3D" id="3.50.50.60">
    <property type="entry name" value="FAD/NAD(P)-binding domain"/>
    <property type="match status" value="1"/>
</dbReference>
<dbReference type="Pfam" id="PF01494">
    <property type="entry name" value="FAD_binding_3"/>
    <property type="match status" value="1"/>
</dbReference>
<keyword evidence="8" id="KW-1185">Reference proteome</keyword>
<comment type="cofactor">
    <cofactor evidence="1">
        <name>FAD</name>
        <dbReference type="ChEBI" id="CHEBI:57692"/>
    </cofactor>
</comment>
<feature type="domain" description="FAD-binding" evidence="6">
    <location>
        <begin position="6"/>
        <end position="342"/>
    </location>
</feature>
<dbReference type="OrthoDB" id="4230779at2"/>
<keyword evidence="2" id="KW-0285">Flavoprotein</keyword>
<protein>
    <submittedName>
        <fullName evidence="7">Salicylate 1-monooxygenase</fullName>
    </submittedName>
</protein>